<accession>A0ACB9BN81</accession>
<reference evidence="1 2" key="2">
    <citation type="journal article" date="2022" name="Mol. Ecol. Resour.">
        <title>The genomes of chicory, endive, great burdock and yacon provide insights into Asteraceae paleo-polyploidization history and plant inulin production.</title>
        <authorList>
            <person name="Fan W."/>
            <person name="Wang S."/>
            <person name="Wang H."/>
            <person name="Wang A."/>
            <person name="Jiang F."/>
            <person name="Liu H."/>
            <person name="Zhao H."/>
            <person name="Xu D."/>
            <person name="Zhang Y."/>
        </authorList>
    </citation>
    <scope>NUCLEOTIDE SEQUENCE [LARGE SCALE GENOMIC DNA]</scope>
    <source>
        <strain evidence="2">cv. Punajuju</strain>
        <tissue evidence="1">Leaves</tissue>
    </source>
</reference>
<gene>
    <name evidence="1" type="ORF">L2E82_35118</name>
</gene>
<protein>
    <submittedName>
        <fullName evidence="1">Uncharacterized protein</fullName>
    </submittedName>
</protein>
<comment type="caution">
    <text evidence="1">The sequence shown here is derived from an EMBL/GenBank/DDBJ whole genome shotgun (WGS) entry which is preliminary data.</text>
</comment>
<sequence>MDVHSTNSEIIPMNQGFMANILNDDQIQTIHHNNVEMNTEFGESQDHVQMIHNDNSTAGFEPLTSKNTVVGSGSSSRHVLSRGIIAEHFNKPIKQAAKELNVGTTRLKKRCRELGIKRWPQRQIKSLQTLIDSTQEFGNNSNEAIELSRDIIPNLEKEKEAIIEGSHSGLTDSTKKLRQVAHKAAYKEKKDSENGRSFIRNSHTAAISTI</sequence>
<name>A0ACB9BN81_CICIN</name>
<dbReference type="Proteomes" id="UP001055811">
    <property type="component" value="Linkage Group LG06"/>
</dbReference>
<evidence type="ECO:0000313" key="1">
    <source>
        <dbReference type="EMBL" id="KAI3723496.1"/>
    </source>
</evidence>
<reference evidence="2" key="1">
    <citation type="journal article" date="2022" name="Mol. Ecol. Resour.">
        <title>The genomes of chicory, endive, great burdock and yacon provide insights into Asteraceae palaeo-polyploidization history and plant inulin production.</title>
        <authorList>
            <person name="Fan W."/>
            <person name="Wang S."/>
            <person name="Wang H."/>
            <person name="Wang A."/>
            <person name="Jiang F."/>
            <person name="Liu H."/>
            <person name="Zhao H."/>
            <person name="Xu D."/>
            <person name="Zhang Y."/>
        </authorList>
    </citation>
    <scope>NUCLEOTIDE SEQUENCE [LARGE SCALE GENOMIC DNA]</scope>
    <source>
        <strain evidence="2">cv. Punajuju</strain>
    </source>
</reference>
<dbReference type="EMBL" id="CM042014">
    <property type="protein sequence ID" value="KAI3723496.1"/>
    <property type="molecule type" value="Genomic_DNA"/>
</dbReference>
<proteinExistence type="predicted"/>
<organism evidence="1 2">
    <name type="scientific">Cichorium intybus</name>
    <name type="common">Chicory</name>
    <dbReference type="NCBI Taxonomy" id="13427"/>
    <lineage>
        <taxon>Eukaryota</taxon>
        <taxon>Viridiplantae</taxon>
        <taxon>Streptophyta</taxon>
        <taxon>Embryophyta</taxon>
        <taxon>Tracheophyta</taxon>
        <taxon>Spermatophyta</taxon>
        <taxon>Magnoliopsida</taxon>
        <taxon>eudicotyledons</taxon>
        <taxon>Gunneridae</taxon>
        <taxon>Pentapetalae</taxon>
        <taxon>asterids</taxon>
        <taxon>campanulids</taxon>
        <taxon>Asterales</taxon>
        <taxon>Asteraceae</taxon>
        <taxon>Cichorioideae</taxon>
        <taxon>Cichorieae</taxon>
        <taxon>Cichoriinae</taxon>
        <taxon>Cichorium</taxon>
    </lineage>
</organism>
<evidence type="ECO:0000313" key="2">
    <source>
        <dbReference type="Proteomes" id="UP001055811"/>
    </source>
</evidence>
<keyword evidence="2" id="KW-1185">Reference proteome</keyword>